<dbReference type="EMBL" id="JBHFEH010000163">
    <property type="protein sequence ID" value="KAL2045117.1"/>
    <property type="molecule type" value="Genomic_DNA"/>
</dbReference>
<sequence length="525" mass="60460">MLESIVGEYLTRIIYNQTFSLVLGALGGSYLLWRLWAFTIKPMLRPDEPKPLPYWMPFLGHTYYFMTNPDQLFELGYVTFPKGEPFTLRLGSKKMIILTSNSDVAAAWKDTAALTFDPFVQQLMTLLSMSKKTQNILYKEEPETFMPVEKKSESLLLKKNPTHQAFYHLQMEWVKQQLSGNMLTDIGNNFMGYINQSLYMDNFSSSFVYASAPGEKSISLKKMVRYCLVSSATKAFFGPQIQEVDPRFLEYYFNFEEAAWKMFYQYPRFLAQDLYGAAEGILSTMTRYYDRPESEKPELVWMFKTIEAEMRHLGLPSRDIAIMSFMLFWGSNNNAHIICFWTVAHILTSPSLLASIRAETTRACSPSGSVDVPLLTSECPHLDAIWHEVLRLYTAVSLVRVALRPTTLSGKTLHEGDQVMSPFRQFHLNRELFGEDAQEWNPDRFLKDKKLSSKKGYHPFGGGNTYCPGRFLAKQEVYTLVALMLYRFEIELEDENLPTVNEAEPSLGAMRPIGDIRVKIREKKL</sequence>
<keyword evidence="3 6" id="KW-0349">Heme</keyword>
<dbReference type="PRINTS" id="PR00465">
    <property type="entry name" value="EP450IV"/>
</dbReference>
<accession>A0ABR4AH47</accession>
<protein>
    <recommendedName>
        <fullName evidence="10">Cytochrome P450</fullName>
    </recommendedName>
</protein>
<evidence type="ECO:0008006" key="10">
    <source>
        <dbReference type="Google" id="ProtNLM"/>
    </source>
</evidence>
<keyword evidence="5 6" id="KW-0408">Iron</keyword>
<dbReference type="Pfam" id="PF00067">
    <property type="entry name" value="p450"/>
    <property type="match status" value="1"/>
</dbReference>
<evidence type="ECO:0000256" key="7">
    <source>
        <dbReference type="SAM" id="Phobius"/>
    </source>
</evidence>
<dbReference type="SUPFAM" id="SSF48264">
    <property type="entry name" value="Cytochrome P450"/>
    <property type="match status" value="1"/>
</dbReference>
<dbReference type="Gene3D" id="1.10.630.10">
    <property type="entry name" value="Cytochrome P450"/>
    <property type="match status" value="1"/>
</dbReference>
<keyword evidence="4 6" id="KW-0479">Metal-binding</keyword>
<keyword evidence="6" id="KW-0560">Oxidoreductase</keyword>
<keyword evidence="7" id="KW-0472">Membrane</keyword>
<dbReference type="InterPro" id="IPR050529">
    <property type="entry name" value="CYP450_sterol_14alpha_dmase"/>
</dbReference>
<evidence type="ECO:0000256" key="1">
    <source>
        <dbReference type="ARBA" id="ARBA00001971"/>
    </source>
</evidence>
<evidence type="ECO:0000256" key="2">
    <source>
        <dbReference type="ARBA" id="ARBA00010617"/>
    </source>
</evidence>
<dbReference type="CDD" id="cd11040">
    <property type="entry name" value="CYP7_CYP8-like"/>
    <property type="match status" value="1"/>
</dbReference>
<comment type="caution">
    <text evidence="8">The sequence shown here is derived from an EMBL/GenBank/DDBJ whole genome shotgun (WGS) entry which is preliminary data.</text>
</comment>
<keyword evidence="7" id="KW-1133">Transmembrane helix</keyword>
<reference evidence="8 9" key="1">
    <citation type="submission" date="2024-09" db="EMBL/GenBank/DDBJ databases">
        <title>Rethinking Asexuality: The Enigmatic Case of Functional Sexual Genes in Lepraria (Stereocaulaceae).</title>
        <authorList>
            <person name="Doellman M."/>
            <person name="Sun Y."/>
            <person name="Barcenas-Pena A."/>
            <person name="Lumbsch H.T."/>
            <person name="Grewe F."/>
        </authorList>
    </citation>
    <scope>NUCLEOTIDE SEQUENCE [LARGE SCALE GENOMIC DNA]</scope>
    <source>
        <strain evidence="8 9">Grewe 0041</strain>
    </source>
</reference>
<dbReference type="PANTHER" id="PTHR24304">
    <property type="entry name" value="CYTOCHROME P450 FAMILY 7"/>
    <property type="match status" value="1"/>
</dbReference>
<keyword evidence="6" id="KW-0503">Monooxygenase</keyword>
<keyword evidence="9" id="KW-1185">Reference proteome</keyword>
<evidence type="ECO:0000313" key="9">
    <source>
        <dbReference type="Proteomes" id="UP001590951"/>
    </source>
</evidence>
<evidence type="ECO:0000256" key="4">
    <source>
        <dbReference type="ARBA" id="ARBA00022723"/>
    </source>
</evidence>
<proteinExistence type="inferred from homology"/>
<dbReference type="Proteomes" id="UP001590951">
    <property type="component" value="Unassembled WGS sequence"/>
</dbReference>
<evidence type="ECO:0000313" key="8">
    <source>
        <dbReference type="EMBL" id="KAL2045117.1"/>
    </source>
</evidence>
<feature type="transmembrane region" description="Helical" evidence="7">
    <location>
        <begin position="13"/>
        <end position="33"/>
    </location>
</feature>
<evidence type="ECO:0000256" key="3">
    <source>
        <dbReference type="ARBA" id="ARBA00022617"/>
    </source>
</evidence>
<dbReference type="InterPro" id="IPR001128">
    <property type="entry name" value="Cyt_P450"/>
</dbReference>
<dbReference type="InterPro" id="IPR002403">
    <property type="entry name" value="Cyt_P450_E_grp-IV"/>
</dbReference>
<comment type="cofactor">
    <cofactor evidence="1">
        <name>heme</name>
        <dbReference type="ChEBI" id="CHEBI:30413"/>
    </cofactor>
</comment>
<comment type="similarity">
    <text evidence="2 6">Belongs to the cytochrome P450 family.</text>
</comment>
<name>A0ABR4AH47_9LECA</name>
<organism evidence="8 9">
    <name type="scientific">Lepraria finkii</name>
    <dbReference type="NCBI Taxonomy" id="1340010"/>
    <lineage>
        <taxon>Eukaryota</taxon>
        <taxon>Fungi</taxon>
        <taxon>Dikarya</taxon>
        <taxon>Ascomycota</taxon>
        <taxon>Pezizomycotina</taxon>
        <taxon>Lecanoromycetes</taxon>
        <taxon>OSLEUM clade</taxon>
        <taxon>Lecanoromycetidae</taxon>
        <taxon>Lecanorales</taxon>
        <taxon>Lecanorineae</taxon>
        <taxon>Stereocaulaceae</taxon>
        <taxon>Lepraria</taxon>
    </lineage>
</organism>
<keyword evidence="7" id="KW-0812">Transmembrane</keyword>
<dbReference type="InterPro" id="IPR017972">
    <property type="entry name" value="Cyt_P450_CS"/>
</dbReference>
<evidence type="ECO:0000256" key="6">
    <source>
        <dbReference type="RuleBase" id="RU000461"/>
    </source>
</evidence>
<evidence type="ECO:0000256" key="5">
    <source>
        <dbReference type="ARBA" id="ARBA00023004"/>
    </source>
</evidence>
<gene>
    <name evidence="8" type="ORF">ABVK25_012222</name>
</gene>
<dbReference type="PROSITE" id="PS00086">
    <property type="entry name" value="CYTOCHROME_P450"/>
    <property type="match status" value="1"/>
</dbReference>
<dbReference type="InterPro" id="IPR036396">
    <property type="entry name" value="Cyt_P450_sf"/>
</dbReference>
<dbReference type="PANTHER" id="PTHR24304:SF2">
    <property type="entry name" value="24-HYDROXYCHOLESTEROL 7-ALPHA-HYDROXYLASE"/>
    <property type="match status" value="1"/>
</dbReference>